<feature type="signal peptide" evidence="1">
    <location>
        <begin position="1"/>
        <end position="20"/>
    </location>
</feature>
<keyword evidence="1" id="KW-0732">Signal</keyword>
<dbReference type="Proteomes" id="UP000005240">
    <property type="component" value="Unassembled WGS sequence"/>
</dbReference>
<protein>
    <recommendedName>
        <fullName evidence="5">Secreted protein</fullName>
    </recommendedName>
</protein>
<evidence type="ECO:0000256" key="1">
    <source>
        <dbReference type="SAM" id="SignalP"/>
    </source>
</evidence>
<dbReference type="EMBL" id="ADAS02000350">
    <property type="protein sequence ID" value="OAV87568.1"/>
    <property type="molecule type" value="Genomic_DNA"/>
</dbReference>
<dbReference type="STRING" id="630390.A0A180G4N7"/>
<sequence>MRLSVYVLLCLAAALTIIQAQQLSPSSITCEEAPGPTIIKDDCQKSLRQFPTEANVISWEGGHNFRSCGTCNITITEPSLPYTALRRTAYYKYVLTAMTHGLDKCMGKFTNATIGTSGRISVLLAPGNGEKCRKH</sequence>
<reference evidence="3" key="4">
    <citation type="submission" date="2025-05" db="UniProtKB">
        <authorList>
            <consortium name="EnsemblFungi"/>
        </authorList>
    </citation>
    <scope>IDENTIFICATION</scope>
    <source>
        <strain evidence="3">isolate 1-1 / race 1 (BBBD)</strain>
    </source>
</reference>
<evidence type="ECO:0008006" key="5">
    <source>
        <dbReference type="Google" id="ProtNLM"/>
    </source>
</evidence>
<reference evidence="2" key="1">
    <citation type="submission" date="2009-11" db="EMBL/GenBank/DDBJ databases">
        <authorList>
            <consortium name="The Broad Institute Genome Sequencing Platform"/>
            <person name="Ward D."/>
            <person name="Feldgarden M."/>
            <person name="Earl A."/>
            <person name="Young S.K."/>
            <person name="Zeng Q."/>
            <person name="Koehrsen M."/>
            <person name="Alvarado L."/>
            <person name="Berlin A."/>
            <person name="Bochicchio J."/>
            <person name="Borenstein D."/>
            <person name="Chapman S.B."/>
            <person name="Chen Z."/>
            <person name="Engels R."/>
            <person name="Freedman E."/>
            <person name="Gellesch M."/>
            <person name="Goldberg J."/>
            <person name="Griggs A."/>
            <person name="Gujja S."/>
            <person name="Heilman E."/>
            <person name="Heiman D."/>
            <person name="Hepburn T."/>
            <person name="Howarth C."/>
            <person name="Jen D."/>
            <person name="Larson L."/>
            <person name="Lewis B."/>
            <person name="Mehta T."/>
            <person name="Park D."/>
            <person name="Pearson M."/>
            <person name="Roberts A."/>
            <person name="Saif S."/>
            <person name="Shea T."/>
            <person name="Shenoy N."/>
            <person name="Sisk P."/>
            <person name="Stolte C."/>
            <person name="Sykes S."/>
            <person name="Thomson T."/>
            <person name="Walk T."/>
            <person name="White J."/>
            <person name="Yandava C."/>
            <person name="Izard J."/>
            <person name="Baranova O.V."/>
            <person name="Blanton J.M."/>
            <person name="Tanner A.C."/>
            <person name="Dewhirst F.E."/>
            <person name="Haas B."/>
            <person name="Nusbaum C."/>
            <person name="Birren B."/>
        </authorList>
    </citation>
    <scope>NUCLEOTIDE SEQUENCE [LARGE SCALE GENOMIC DNA]</scope>
    <source>
        <strain evidence="2">1-1 BBBD Race 1</strain>
    </source>
</reference>
<evidence type="ECO:0000313" key="3">
    <source>
        <dbReference type="EnsemblFungi" id="PTTG_12514-t43_1-p1"/>
    </source>
</evidence>
<reference evidence="3 4" key="3">
    <citation type="journal article" date="2017" name="G3 (Bethesda)">
        <title>Comparative analysis highlights variable genome content of wheat rusts and divergence of the mating loci.</title>
        <authorList>
            <person name="Cuomo C.A."/>
            <person name="Bakkeren G."/>
            <person name="Khalil H.B."/>
            <person name="Panwar V."/>
            <person name="Joly D."/>
            <person name="Linning R."/>
            <person name="Sakthikumar S."/>
            <person name="Song X."/>
            <person name="Adiconis X."/>
            <person name="Fan L."/>
            <person name="Goldberg J.M."/>
            <person name="Levin J.Z."/>
            <person name="Young S."/>
            <person name="Zeng Q."/>
            <person name="Anikster Y."/>
            <person name="Bruce M."/>
            <person name="Wang M."/>
            <person name="Yin C."/>
            <person name="McCallum B."/>
            <person name="Szabo L.J."/>
            <person name="Hulbert S."/>
            <person name="Chen X."/>
            <person name="Fellers J.P."/>
        </authorList>
    </citation>
    <scope>NUCLEOTIDE SEQUENCE</scope>
    <source>
        <strain evidence="4">Isolate 1-1 / race 1 (BBBD)</strain>
        <strain evidence="3">isolate 1-1 / race 1 (BBBD)</strain>
    </source>
</reference>
<gene>
    <name evidence="2" type="ORF">PTTG_12514</name>
</gene>
<proteinExistence type="predicted"/>
<evidence type="ECO:0000313" key="4">
    <source>
        <dbReference type="Proteomes" id="UP000005240"/>
    </source>
</evidence>
<accession>A0A180G4N7</accession>
<feature type="chain" id="PRO_5008109563" description="Secreted protein" evidence="1">
    <location>
        <begin position="21"/>
        <end position="135"/>
    </location>
</feature>
<evidence type="ECO:0000313" key="2">
    <source>
        <dbReference type="EMBL" id="OAV87568.1"/>
    </source>
</evidence>
<name>A0A180G4N7_PUCT1</name>
<dbReference type="VEuPathDB" id="FungiDB:PTTG_12514"/>
<organism evidence="2">
    <name type="scientific">Puccinia triticina (isolate 1-1 / race 1 (BBBD))</name>
    <name type="common">Brown leaf rust fungus</name>
    <dbReference type="NCBI Taxonomy" id="630390"/>
    <lineage>
        <taxon>Eukaryota</taxon>
        <taxon>Fungi</taxon>
        <taxon>Dikarya</taxon>
        <taxon>Basidiomycota</taxon>
        <taxon>Pucciniomycotina</taxon>
        <taxon>Pucciniomycetes</taxon>
        <taxon>Pucciniales</taxon>
        <taxon>Pucciniaceae</taxon>
        <taxon>Puccinia</taxon>
    </lineage>
</organism>
<keyword evidence="4" id="KW-1185">Reference proteome</keyword>
<dbReference type="AlphaFoldDB" id="A0A180G4N7"/>
<reference evidence="2" key="2">
    <citation type="submission" date="2016-05" db="EMBL/GenBank/DDBJ databases">
        <title>Comparative analysis highlights variable genome content of wheat rusts and divergence of the mating loci.</title>
        <authorList>
            <person name="Cuomo C.A."/>
            <person name="Bakkeren G."/>
            <person name="Szabo L."/>
            <person name="Khalil H."/>
            <person name="Joly D."/>
            <person name="Goldberg J."/>
            <person name="Young S."/>
            <person name="Zeng Q."/>
            <person name="Fellers J."/>
        </authorList>
    </citation>
    <scope>NUCLEOTIDE SEQUENCE [LARGE SCALE GENOMIC DNA]</scope>
    <source>
        <strain evidence="2">1-1 BBBD Race 1</strain>
    </source>
</reference>
<dbReference type="EnsemblFungi" id="PTTG_12514-t43_1">
    <property type="protein sequence ID" value="PTTG_12514-t43_1-p1"/>
    <property type="gene ID" value="PTTG_12514"/>
</dbReference>